<dbReference type="Proteomes" id="UP001530377">
    <property type="component" value="Unassembled WGS sequence"/>
</dbReference>
<proteinExistence type="predicted"/>
<sequence>PTLPYLLIRVFYGKIYLSREDMKKKEKSHSINTVHMRYYVIVSSLFNDLPISPALSPIAMFNSKNENRPPGRASSVRTLRMLRVVGLLVLLSALGMEFLQDESPLTDVGVIDGRADNVSTFIHSGEGRVAEVLSRRAVSESSDVADYEELSHEQRNGELTGIVATKIDVDEQSKGDAISNSTENYEDGKIAKKNQRASSKVNNSNKTIDFDDCDGCIRRQVTPNVSSVIHGVYVQNPEPSEEPVLISVGTMQPSESTNPVEQIILLAERHSGADLIADHLAECFDIKVSDSYKRYQHWFQEEDLTKVPENSAVVAAIFRDPYDWVEAMRIEPHHAHDHLRWYRPRTNSKKSWKTMARPLEWKEFVTQPWIGKRGPTDEVLSRTNRGMNNAICMDSYSFYDAAPCSEKDSLTVEGLGEYKYEYQQDRSERGFSSIINLRREKILNHLSVADFHGTRAFISLRFEDMDVNGVLDLVKRLEEATGLKARCNATLSMAPHPTLEELPDDFIKWMSRFVDWEVESRIGYFRRGGVDAPQKNMIEAENHNATPKMLIESSMSTKPVEQIILLGERHSGTNWITDHLTECFDIKVTNQYKRFKHWFQEEDLTKVPENSAVIVAMFRDPYNWVEAMRVEPHHAHDHLRWYRDRTNLTQSWKTMARRIGWKEFVTQPWIGSRGSTDENISKTQGMTDSVECMDSYSFYDAAPCSEKDSQFIDGLGEYKYEYQHDGSERGYSSIIDLRREKILNHLSVANFRGSRAFFPFRFEDLNENGTGALIKNVEDVTGLKAKCNATMGKAPRRRLMEKRLTKHGELSKDFITWMNRFVDWEVESRIGYSKRG</sequence>
<gene>
    <name evidence="1" type="ORF">ACHAXA_001270</name>
</gene>
<protein>
    <recommendedName>
        <fullName evidence="3">Sulfotransferase domain-containing protein</fullName>
    </recommendedName>
</protein>
<organism evidence="1 2">
    <name type="scientific">Cyclostephanos tholiformis</name>
    <dbReference type="NCBI Taxonomy" id="382380"/>
    <lineage>
        <taxon>Eukaryota</taxon>
        <taxon>Sar</taxon>
        <taxon>Stramenopiles</taxon>
        <taxon>Ochrophyta</taxon>
        <taxon>Bacillariophyta</taxon>
        <taxon>Coscinodiscophyceae</taxon>
        <taxon>Thalassiosirophycidae</taxon>
        <taxon>Stephanodiscales</taxon>
        <taxon>Stephanodiscaceae</taxon>
        <taxon>Cyclostephanos</taxon>
    </lineage>
</organism>
<dbReference type="AlphaFoldDB" id="A0ABD3RVG7"/>
<evidence type="ECO:0000313" key="2">
    <source>
        <dbReference type="Proteomes" id="UP001530377"/>
    </source>
</evidence>
<name>A0ABD3RVG7_9STRA</name>
<dbReference type="EMBL" id="JALLPB020000160">
    <property type="protein sequence ID" value="KAL3816214.1"/>
    <property type="molecule type" value="Genomic_DNA"/>
</dbReference>
<reference evidence="1 2" key="1">
    <citation type="submission" date="2024-10" db="EMBL/GenBank/DDBJ databases">
        <title>Updated reference genomes for cyclostephanoid diatoms.</title>
        <authorList>
            <person name="Roberts W.R."/>
            <person name="Alverson A.J."/>
        </authorList>
    </citation>
    <scope>NUCLEOTIDE SEQUENCE [LARGE SCALE GENOMIC DNA]</scope>
    <source>
        <strain evidence="1 2">AJA228-03</strain>
    </source>
</reference>
<comment type="caution">
    <text evidence="1">The sequence shown here is derived from an EMBL/GenBank/DDBJ whole genome shotgun (WGS) entry which is preliminary data.</text>
</comment>
<feature type="non-terminal residue" evidence="1">
    <location>
        <position position="1"/>
    </location>
</feature>
<accession>A0ABD3RVG7</accession>
<evidence type="ECO:0000313" key="1">
    <source>
        <dbReference type="EMBL" id="KAL3816214.1"/>
    </source>
</evidence>
<evidence type="ECO:0008006" key="3">
    <source>
        <dbReference type="Google" id="ProtNLM"/>
    </source>
</evidence>
<keyword evidence="2" id="KW-1185">Reference proteome</keyword>